<evidence type="ECO:0000256" key="1">
    <source>
        <dbReference type="ARBA" id="ARBA00000971"/>
    </source>
</evidence>
<sequence length="145" mass="15462">MTQAKNGDTVRIHYTGLLTDGSQFDTSREREPLQFEIGAGQIIPGLEQQVDGMNVGESQRVTVPAEQAYGPHDPEKVQQVARSLIPANINLVPGTRLQAQSGNGAPLVVTVTDVAPDVVTIDANHPLAGQDLIFDVELVDIVQAA</sequence>
<evidence type="ECO:0000256" key="8">
    <source>
        <dbReference type="ARBA" id="ARBA00037071"/>
    </source>
</evidence>
<evidence type="ECO:0000313" key="12">
    <source>
        <dbReference type="EMBL" id="MDQ0456925.1"/>
    </source>
</evidence>
<dbReference type="RefSeq" id="WP_307159109.1">
    <property type="nucleotide sequence ID" value="NZ_JAUSWH010000011.1"/>
</dbReference>
<evidence type="ECO:0000256" key="9">
    <source>
        <dbReference type="PROSITE-ProRule" id="PRU00277"/>
    </source>
</evidence>
<reference evidence="12 13" key="1">
    <citation type="submission" date="2023-07" db="EMBL/GenBank/DDBJ databases">
        <title>Genomic Encyclopedia of Type Strains, Phase IV (KMG-IV): sequencing the most valuable type-strain genomes for metagenomic binning, comparative biology and taxonomic classification.</title>
        <authorList>
            <person name="Goeker M."/>
        </authorList>
    </citation>
    <scope>NUCLEOTIDE SEQUENCE [LARGE SCALE GENOMIC DNA]</scope>
    <source>
        <strain evidence="12 13">DSM 100301</strain>
    </source>
</reference>
<keyword evidence="5 9" id="KW-0697">Rotamase</keyword>
<comment type="catalytic activity">
    <reaction evidence="1 9 10">
        <text>[protein]-peptidylproline (omega=180) = [protein]-peptidylproline (omega=0)</text>
        <dbReference type="Rhea" id="RHEA:16237"/>
        <dbReference type="Rhea" id="RHEA-COMP:10747"/>
        <dbReference type="Rhea" id="RHEA-COMP:10748"/>
        <dbReference type="ChEBI" id="CHEBI:83833"/>
        <dbReference type="ChEBI" id="CHEBI:83834"/>
        <dbReference type="EC" id="5.2.1.8"/>
    </reaction>
</comment>
<keyword evidence="7 9" id="KW-0413">Isomerase</keyword>
<name>A0ABU0IF99_9HYPH</name>
<gene>
    <name evidence="12" type="ORF">QO005_003270</name>
</gene>
<dbReference type="InterPro" id="IPR001179">
    <property type="entry name" value="PPIase_FKBP_dom"/>
</dbReference>
<evidence type="ECO:0000256" key="5">
    <source>
        <dbReference type="ARBA" id="ARBA00023110"/>
    </source>
</evidence>
<evidence type="ECO:0000256" key="7">
    <source>
        <dbReference type="ARBA" id="ARBA00023235"/>
    </source>
</evidence>
<dbReference type="PANTHER" id="PTHR47861">
    <property type="entry name" value="FKBP-TYPE PEPTIDYL-PROLYL CIS-TRANS ISOMERASE SLYD"/>
    <property type="match status" value="1"/>
</dbReference>
<accession>A0ABU0IF99</accession>
<keyword evidence="4" id="KW-0963">Cytoplasm</keyword>
<dbReference type="EMBL" id="JAUSWH010000011">
    <property type="protein sequence ID" value="MDQ0456925.1"/>
    <property type="molecule type" value="Genomic_DNA"/>
</dbReference>
<dbReference type="EC" id="5.2.1.8" evidence="10"/>
<evidence type="ECO:0000313" key="13">
    <source>
        <dbReference type="Proteomes" id="UP001235269"/>
    </source>
</evidence>
<proteinExistence type="inferred from homology"/>
<keyword evidence="13" id="KW-1185">Reference proteome</keyword>
<dbReference type="SUPFAM" id="SSF54534">
    <property type="entry name" value="FKBP-like"/>
    <property type="match status" value="1"/>
</dbReference>
<dbReference type="Pfam" id="PF00254">
    <property type="entry name" value="FKBP_C"/>
    <property type="match status" value="1"/>
</dbReference>
<evidence type="ECO:0000256" key="3">
    <source>
        <dbReference type="ARBA" id="ARBA00006577"/>
    </source>
</evidence>
<dbReference type="GO" id="GO:0003755">
    <property type="term" value="F:peptidyl-prolyl cis-trans isomerase activity"/>
    <property type="evidence" value="ECO:0007669"/>
    <property type="project" value="UniProtKB-EC"/>
</dbReference>
<protein>
    <recommendedName>
        <fullName evidence="10">Peptidyl-prolyl cis-trans isomerase</fullName>
        <ecNumber evidence="10">5.2.1.8</ecNumber>
    </recommendedName>
</protein>
<comment type="caution">
    <text evidence="12">The sequence shown here is derived from an EMBL/GenBank/DDBJ whole genome shotgun (WGS) entry which is preliminary data.</text>
</comment>
<evidence type="ECO:0000256" key="2">
    <source>
        <dbReference type="ARBA" id="ARBA00004496"/>
    </source>
</evidence>
<feature type="domain" description="PPIase FKBP-type" evidence="11">
    <location>
        <begin position="7"/>
        <end position="101"/>
    </location>
</feature>
<organism evidence="12 13">
    <name type="scientific">Rhizobium paknamense</name>
    <dbReference type="NCBI Taxonomy" id="1206817"/>
    <lineage>
        <taxon>Bacteria</taxon>
        <taxon>Pseudomonadati</taxon>
        <taxon>Pseudomonadota</taxon>
        <taxon>Alphaproteobacteria</taxon>
        <taxon>Hyphomicrobiales</taxon>
        <taxon>Rhizobiaceae</taxon>
        <taxon>Rhizobium/Agrobacterium group</taxon>
        <taxon>Rhizobium</taxon>
    </lineage>
</organism>
<keyword evidence="6" id="KW-0143">Chaperone</keyword>
<evidence type="ECO:0000259" key="11">
    <source>
        <dbReference type="PROSITE" id="PS50059"/>
    </source>
</evidence>
<evidence type="ECO:0000256" key="10">
    <source>
        <dbReference type="RuleBase" id="RU003915"/>
    </source>
</evidence>
<comment type="subcellular location">
    <subcellularLocation>
        <location evidence="2">Cytoplasm</location>
    </subcellularLocation>
</comment>
<dbReference type="PROSITE" id="PS50059">
    <property type="entry name" value="FKBP_PPIASE"/>
    <property type="match status" value="1"/>
</dbReference>
<dbReference type="PANTHER" id="PTHR47861:SF3">
    <property type="entry name" value="FKBP-TYPE PEPTIDYL-PROLYL CIS-TRANS ISOMERASE SLYD"/>
    <property type="match status" value="1"/>
</dbReference>
<dbReference type="Gene3D" id="3.10.50.40">
    <property type="match status" value="1"/>
</dbReference>
<dbReference type="InterPro" id="IPR046357">
    <property type="entry name" value="PPIase_dom_sf"/>
</dbReference>
<evidence type="ECO:0000256" key="6">
    <source>
        <dbReference type="ARBA" id="ARBA00023186"/>
    </source>
</evidence>
<comment type="similarity">
    <text evidence="3 10">Belongs to the FKBP-type PPIase family.</text>
</comment>
<evidence type="ECO:0000256" key="4">
    <source>
        <dbReference type="ARBA" id="ARBA00022490"/>
    </source>
</evidence>
<dbReference type="Proteomes" id="UP001235269">
    <property type="component" value="Unassembled WGS sequence"/>
</dbReference>
<comment type="function">
    <text evidence="8">Also involved in hydrogenase metallocenter assembly, probably by participating in the nickel insertion step. This function in hydrogenase biosynthesis requires chaperone activity and the presence of the metal-binding domain, but not PPIase activity.</text>
</comment>